<keyword evidence="8 9" id="KW-0807">Transducer</keyword>
<keyword evidence="7 10" id="KW-0472">Membrane</keyword>
<dbReference type="GO" id="GO:0005886">
    <property type="term" value="C:plasma membrane"/>
    <property type="evidence" value="ECO:0007669"/>
    <property type="project" value="UniProtKB-SubCell"/>
</dbReference>
<protein>
    <recommendedName>
        <fullName evidence="10">Olfactory receptor</fullName>
    </recommendedName>
</protein>
<keyword evidence="5 10" id="KW-0552">Olfaction</keyword>
<evidence type="ECO:0000313" key="12">
    <source>
        <dbReference type="EMBL" id="KAJ1120642.1"/>
    </source>
</evidence>
<dbReference type="InterPro" id="IPR000725">
    <property type="entry name" value="Olfact_rcpt"/>
</dbReference>
<proteinExistence type="inferred from homology"/>
<comment type="function">
    <text evidence="1">Odorant receptor.</text>
</comment>
<dbReference type="AlphaFoldDB" id="A0AAV7NXC6"/>
<dbReference type="InterPro" id="IPR000276">
    <property type="entry name" value="GPCR_Rhodpsn"/>
</dbReference>
<dbReference type="PANTHER" id="PTHR26450">
    <property type="entry name" value="OLFACTORY RECEPTOR 56B1-RELATED"/>
    <property type="match status" value="1"/>
</dbReference>
<keyword evidence="4 9" id="KW-0812">Transmembrane</keyword>
<keyword evidence="10" id="KW-1003">Cell membrane</keyword>
<feature type="transmembrane region" description="Helical" evidence="10">
    <location>
        <begin position="62"/>
        <end position="80"/>
    </location>
</feature>
<comment type="subcellular location">
    <subcellularLocation>
        <location evidence="10">Cell membrane</location>
        <topology evidence="10">Multi-pass membrane protein</topology>
    </subcellularLocation>
    <subcellularLocation>
        <location evidence="2">Membrane</location>
        <topology evidence="2">Multi-pass membrane protein</topology>
    </subcellularLocation>
</comment>
<evidence type="ECO:0000256" key="3">
    <source>
        <dbReference type="ARBA" id="ARBA00022606"/>
    </source>
</evidence>
<evidence type="ECO:0000313" key="13">
    <source>
        <dbReference type="Proteomes" id="UP001066276"/>
    </source>
</evidence>
<feature type="transmembrane region" description="Helical" evidence="10">
    <location>
        <begin position="134"/>
        <end position="158"/>
    </location>
</feature>
<evidence type="ECO:0000256" key="9">
    <source>
        <dbReference type="RuleBase" id="RU000688"/>
    </source>
</evidence>
<dbReference type="SUPFAM" id="SSF81321">
    <property type="entry name" value="Family A G protein-coupled receptor-like"/>
    <property type="match status" value="1"/>
</dbReference>
<comment type="similarity">
    <text evidence="9">Belongs to the G-protein coupled receptor 1 family.</text>
</comment>
<evidence type="ECO:0000256" key="6">
    <source>
        <dbReference type="ARBA" id="ARBA00022989"/>
    </source>
</evidence>
<keyword evidence="9" id="KW-0297">G-protein coupled receptor</keyword>
<evidence type="ECO:0000256" key="4">
    <source>
        <dbReference type="ARBA" id="ARBA00022692"/>
    </source>
</evidence>
<keyword evidence="6 10" id="KW-1133">Transmembrane helix</keyword>
<dbReference type="PANTHER" id="PTHR26450:SF87">
    <property type="entry name" value="OLFACTORY RECEPTOR 51F2"/>
    <property type="match status" value="1"/>
</dbReference>
<keyword evidence="9" id="KW-0675">Receptor</keyword>
<keyword evidence="3 10" id="KW-0716">Sensory transduction</keyword>
<dbReference type="PRINTS" id="PR00245">
    <property type="entry name" value="OLFACTORYR"/>
</dbReference>
<evidence type="ECO:0000256" key="10">
    <source>
        <dbReference type="RuleBase" id="RU363047"/>
    </source>
</evidence>
<dbReference type="InterPro" id="IPR017452">
    <property type="entry name" value="GPCR_Rhodpsn_7TM"/>
</dbReference>
<dbReference type="Proteomes" id="UP001066276">
    <property type="component" value="Chromosome 8"/>
</dbReference>
<dbReference type="EMBL" id="JANPWB010000012">
    <property type="protein sequence ID" value="KAJ1120642.1"/>
    <property type="molecule type" value="Genomic_DNA"/>
</dbReference>
<evidence type="ECO:0000256" key="5">
    <source>
        <dbReference type="ARBA" id="ARBA00022725"/>
    </source>
</evidence>
<evidence type="ECO:0000256" key="1">
    <source>
        <dbReference type="ARBA" id="ARBA00002936"/>
    </source>
</evidence>
<sequence length="316" mass="35854">MEADNTSSVQPSIFILRGIPGLEAYYTWIALSFCFMYITALLGNGTLLLFIKLDPTLHQPMYFFLGMLSLIDFVLSSTIMPKMLSILWFEFTEIYFEACITQMLFIHTFAALESTVLLAMAFDRYVAICNPLRYYAIFTNSVVIKIGLASFIRCVLATTPLTYLLKRLSYCNSNIIHHSFCEHMAVAKLACGDITLNSLYGMIVALLIVVVDVILILITYLLILRAVFLLSSRDDRFKAINTCGSHICAILVFYIPGILSTVIHRFGKNAPLHIHILMVTCHHMAPTMVNPIVYGVKTKQIRDSFVKQFQRLQWDT</sequence>
<dbReference type="GO" id="GO:0004930">
    <property type="term" value="F:G protein-coupled receptor activity"/>
    <property type="evidence" value="ECO:0007669"/>
    <property type="project" value="UniProtKB-KW"/>
</dbReference>
<comment type="caution">
    <text evidence="12">The sequence shown here is derived from an EMBL/GenBank/DDBJ whole genome shotgun (WGS) entry which is preliminary data.</text>
</comment>
<dbReference type="CDD" id="cd15917">
    <property type="entry name" value="7tmA_OR51_52-like"/>
    <property type="match status" value="1"/>
</dbReference>
<reference evidence="12" key="1">
    <citation type="journal article" date="2022" name="bioRxiv">
        <title>Sequencing and chromosome-scale assembly of the giantPleurodeles waltlgenome.</title>
        <authorList>
            <person name="Brown T."/>
            <person name="Elewa A."/>
            <person name="Iarovenko S."/>
            <person name="Subramanian E."/>
            <person name="Araus A.J."/>
            <person name="Petzold A."/>
            <person name="Susuki M."/>
            <person name="Suzuki K.-i.T."/>
            <person name="Hayashi T."/>
            <person name="Toyoda A."/>
            <person name="Oliveira C."/>
            <person name="Osipova E."/>
            <person name="Leigh N.D."/>
            <person name="Simon A."/>
            <person name="Yun M.H."/>
        </authorList>
    </citation>
    <scope>NUCLEOTIDE SEQUENCE</scope>
    <source>
        <strain evidence="12">20211129_DDA</strain>
        <tissue evidence="12">Liver</tissue>
    </source>
</reference>
<feature type="transmembrane region" description="Helical" evidence="10">
    <location>
        <begin position="25"/>
        <end position="50"/>
    </location>
</feature>
<dbReference type="GO" id="GO:0004984">
    <property type="term" value="F:olfactory receptor activity"/>
    <property type="evidence" value="ECO:0007669"/>
    <property type="project" value="InterPro"/>
</dbReference>
<accession>A0AAV7NXC6</accession>
<gene>
    <name evidence="12" type="ORF">NDU88_008804</name>
</gene>
<dbReference type="PROSITE" id="PS00237">
    <property type="entry name" value="G_PROTEIN_RECEP_F1_1"/>
    <property type="match status" value="1"/>
</dbReference>
<feature type="transmembrane region" description="Helical" evidence="10">
    <location>
        <begin position="100"/>
        <end position="122"/>
    </location>
</feature>
<keyword evidence="13" id="KW-1185">Reference proteome</keyword>
<feature type="transmembrane region" description="Helical" evidence="10">
    <location>
        <begin position="244"/>
        <end position="266"/>
    </location>
</feature>
<dbReference type="InterPro" id="IPR050402">
    <property type="entry name" value="OR51/52/56-like"/>
</dbReference>
<dbReference type="Pfam" id="PF13853">
    <property type="entry name" value="7tm_4"/>
    <property type="match status" value="1"/>
</dbReference>
<name>A0AAV7NXC6_PLEWA</name>
<evidence type="ECO:0000259" key="11">
    <source>
        <dbReference type="PROSITE" id="PS50262"/>
    </source>
</evidence>
<dbReference type="FunFam" id="1.20.1070.10:FF:000006">
    <property type="entry name" value="Olfactory receptor"/>
    <property type="match status" value="1"/>
</dbReference>
<feature type="transmembrane region" description="Helical" evidence="10">
    <location>
        <begin position="199"/>
        <end position="223"/>
    </location>
</feature>
<dbReference type="Gene3D" id="1.20.1070.10">
    <property type="entry name" value="Rhodopsin 7-helix transmembrane proteins"/>
    <property type="match status" value="1"/>
</dbReference>
<organism evidence="12 13">
    <name type="scientific">Pleurodeles waltl</name>
    <name type="common">Iberian ribbed newt</name>
    <dbReference type="NCBI Taxonomy" id="8319"/>
    <lineage>
        <taxon>Eukaryota</taxon>
        <taxon>Metazoa</taxon>
        <taxon>Chordata</taxon>
        <taxon>Craniata</taxon>
        <taxon>Vertebrata</taxon>
        <taxon>Euteleostomi</taxon>
        <taxon>Amphibia</taxon>
        <taxon>Batrachia</taxon>
        <taxon>Caudata</taxon>
        <taxon>Salamandroidea</taxon>
        <taxon>Salamandridae</taxon>
        <taxon>Pleurodelinae</taxon>
        <taxon>Pleurodeles</taxon>
    </lineage>
</organism>
<feature type="transmembrane region" description="Helical" evidence="10">
    <location>
        <begin position="272"/>
        <end position="294"/>
    </location>
</feature>
<evidence type="ECO:0000256" key="8">
    <source>
        <dbReference type="ARBA" id="ARBA00023224"/>
    </source>
</evidence>
<evidence type="ECO:0000256" key="7">
    <source>
        <dbReference type="ARBA" id="ARBA00023136"/>
    </source>
</evidence>
<feature type="domain" description="G-protein coupled receptors family 1 profile" evidence="11">
    <location>
        <begin position="43"/>
        <end position="294"/>
    </location>
</feature>
<dbReference type="PROSITE" id="PS50262">
    <property type="entry name" value="G_PROTEIN_RECEP_F1_2"/>
    <property type="match status" value="1"/>
</dbReference>
<dbReference type="PRINTS" id="PR00237">
    <property type="entry name" value="GPCRRHODOPSN"/>
</dbReference>
<evidence type="ECO:0000256" key="2">
    <source>
        <dbReference type="ARBA" id="ARBA00004141"/>
    </source>
</evidence>